<evidence type="ECO:0008006" key="3">
    <source>
        <dbReference type="Google" id="ProtNLM"/>
    </source>
</evidence>
<dbReference type="AlphaFoldDB" id="A0A2U3KYN9"/>
<evidence type="ECO:0000313" key="2">
    <source>
        <dbReference type="Proteomes" id="UP000238701"/>
    </source>
</evidence>
<organism evidence="1 2">
    <name type="scientific">Candidatus Sulfotelmatobacter kueseliae</name>
    <dbReference type="NCBI Taxonomy" id="2042962"/>
    <lineage>
        <taxon>Bacteria</taxon>
        <taxon>Pseudomonadati</taxon>
        <taxon>Acidobacteriota</taxon>
        <taxon>Terriglobia</taxon>
        <taxon>Terriglobales</taxon>
        <taxon>Candidatus Korobacteraceae</taxon>
        <taxon>Candidatus Sulfotelmatobacter</taxon>
    </lineage>
</organism>
<accession>A0A2U3KYN9</accession>
<evidence type="ECO:0000313" key="1">
    <source>
        <dbReference type="EMBL" id="SPF44733.1"/>
    </source>
</evidence>
<gene>
    <name evidence="1" type="ORF">SBA1_550098</name>
</gene>
<name>A0A2U3KYN9_9BACT</name>
<reference evidence="2" key="1">
    <citation type="submission" date="2018-02" db="EMBL/GenBank/DDBJ databases">
        <authorList>
            <person name="Hausmann B."/>
        </authorList>
    </citation>
    <scope>NUCLEOTIDE SEQUENCE [LARGE SCALE GENOMIC DNA]</scope>
    <source>
        <strain evidence="2">Peat soil MAG SbA1</strain>
    </source>
</reference>
<protein>
    <recommendedName>
        <fullName evidence="3">STAS domain-containing protein</fullName>
    </recommendedName>
</protein>
<proteinExistence type="predicted"/>
<dbReference type="EMBL" id="OMOD01000150">
    <property type="protein sequence ID" value="SPF44733.1"/>
    <property type="molecule type" value="Genomic_DNA"/>
</dbReference>
<sequence>MGFVLDFDARNNILRVTVEGRVTDAILLDFYATTAKYVASHPCRGILDFSEVAEFEASSDTIRKLAATPPAFPPAYMRVFVSPGAFIYGMGRMFQILSEETRPNFQVVHTMDAAYRLLRVESPEFSPVS</sequence>
<dbReference type="Proteomes" id="UP000238701">
    <property type="component" value="Unassembled WGS sequence"/>
</dbReference>